<keyword evidence="2" id="KW-0472">Membrane</keyword>
<dbReference type="Proteomes" id="UP001175271">
    <property type="component" value="Unassembled WGS sequence"/>
</dbReference>
<feature type="compositionally biased region" description="Basic and acidic residues" evidence="1">
    <location>
        <begin position="117"/>
        <end position="129"/>
    </location>
</feature>
<evidence type="ECO:0000256" key="2">
    <source>
        <dbReference type="SAM" id="Phobius"/>
    </source>
</evidence>
<feature type="compositionally biased region" description="Basic and acidic residues" evidence="1">
    <location>
        <begin position="92"/>
        <end position="105"/>
    </location>
</feature>
<evidence type="ECO:0000313" key="4">
    <source>
        <dbReference type="Proteomes" id="UP001175271"/>
    </source>
</evidence>
<accession>A0AA39GWB5</accession>
<keyword evidence="2" id="KW-1133">Transmembrane helix</keyword>
<keyword evidence="2" id="KW-0812">Transmembrane</keyword>
<proteinExistence type="predicted"/>
<reference evidence="3" key="1">
    <citation type="submission" date="2023-06" db="EMBL/GenBank/DDBJ databases">
        <title>Genomic analysis of the entomopathogenic nematode Steinernema hermaphroditum.</title>
        <authorList>
            <person name="Schwarz E.M."/>
            <person name="Heppert J.K."/>
            <person name="Baniya A."/>
            <person name="Schwartz H.T."/>
            <person name="Tan C.-H."/>
            <person name="Antoshechkin I."/>
            <person name="Sternberg P.W."/>
            <person name="Goodrich-Blair H."/>
            <person name="Dillman A.R."/>
        </authorList>
    </citation>
    <scope>NUCLEOTIDE SEQUENCE</scope>
    <source>
        <strain evidence="3">PS9179</strain>
        <tissue evidence="3">Whole animal</tissue>
    </source>
</reference>
<comment type="caution">
    <text evidence="3">The sequence shown here is derived from an EMBL/GenBank/DDBJ whole genome shotgun (WGS) entry which is preliminary data.</text>
</comment>
<feature type="transmembrane region" description="Helical" evidence="2">
    <location>
        <begin position="20"/>
        <end position="46"/>
    </location>
</feature>
<evidence type="ECO:0000256" key="1">
    <source>
        <dbReference type="SAM" id="MobiDB-lite"/>
    </source>
</evidence>
<dbReference type="AlphaFoldDB" id="A0AA39GWB5"/>
<sequence>MNVADSVPEDVFPWNIGDFLMHLVILGELFVLGKCLYRTLVLYRIAIDPRTIDMRRQHKPPTCSRPYKTSGSFWQSLPVVNYVLSVFRHGDESKNGKSEDADKVPESVNVKSNSPSQKKDELNARDSINEKNSPVFPHKHRASVRKMIWIFHYVIHEIYSNEGQLRRIEDMDIEAPKKHNLRNIRLNSVCQESADWNGPIRSVDEYYYVEDKHSPPHARLDPITLV</sequence>
<name>A0AA39GWB5_9BILA</name>
<gene>
    <name evidence="3" type="ORF">QR680_000916</name>
</gene>
<feature type="region of interest" description="Disordered" evidence="1">
    <location>
        <begin position="92"/>
        <end position="135"/>
    </location>
</feature>
<dbReference type="EMBL" id="JAUCMV010000005">
    <property type="protein sequence ID" value="KAK0394755.1"/>
    <property type="molecule type" value="Genomic_DNA"/>
</dbReference>
<organism evidence="3 4">
    <name type="scientific">Steinernema hermaphroditum</name>
    <dbReference type="NCBI Taxonomy" id="289476"/>
    <lineage>
        <taxon>Eukaryota</taxon>
        <taxon>Metazoa</taxon>
        <taxon>Ecdysozoa</taxon>
        <taxon>Nematoda</taxon>
        <taxon>Chromadorea</taxon>
        <taxon>Rhabditida</taxon>
        <taxon>Tylenchina</taxon>
        <taxon>Panagrolaimomorpha</taxon>
        <taxon>Strongyloidoidea</taxon>
        <taxon>Steinernematidae</taxon>
        <taxon>Steinernema</taxon>
    </lineage>
</organism>
<keyword evidence="4" id="KW-1185">Reference proteome</keyword>
<protein>
    <submittedName>
        <fullName evidence="3">Uncharacterized protein</fullName>
    </submittedName>
</protein>
<evidence type="ECO:0000313" key="3">
    <source>
        <dbReference type="EMBL" id="KAK0394755.1"/>
    </source>
</evidence>